<evidence type="ECO:0000313" key="4">
    <source>
        <dbReference type="Proteomes" id="UP000760668"/>
    </source>
</evidence>
<feature type="region of interest" description="Disordered" evidence="1">
    <location>
        <begin position="481"/>
        <end position="506"/>
    </location>
</feature>
<proteinExistence type="predicted"/>
<evidence type="ECO:0000313" key="3">
    <source>
        <dbReference type="EMBL" id="HJG87751.1"/>
    </source>
</evidence>
<feature type="transmembrane region" description="Helical" evidence="2">
    <location>
        <begin position="23"/>
        <end position="47"/>
    </location>
</feature>
<comment type="caution">
    <text evidence="3">The sequence shown here is derived from an EMBL/GenBank/DDBJ whole genome shotgun (WGS) entry which is preliminary data.</text>
</comment>
<keyword evidence="2" id="KW-0472">Membrane</keyword>
<dbReference type="PANTHER" id="PTHR35788">
    <property type="entry name" value="EXPORTED PROTEIN-RELATED"/>
    <property type="match status" value="1"/>
</dbReference>
<dbReference type="Proteomes" id="UP000760668">
    <property type="component" value="Unassembled WGS sequence"/>
</dbReference>
<reference evidence="3" key="2">
    <citation type="submission" date="2021-09" db="EMBL/GenBank/DDBJ databases">
        <authorList>
            <person name="Gilroy R."/>
        </authorList>
    </citation>
    <scope>NUCLEOTIDE SEQUENCE</scope>
    <source>
        <strain evidence="3">CHK179-5677</strain>
    </source>
</reference>
<dbReference type="AlphaFoldDB" id="A0A921MPL3"/>
<dbReference type="InterPro" id="IPR052913">
    <property type="entry name" value="Glycopeptide_resist_protein"/>
</dbReference>
<keyword evidence="2" id="KW-0812">Transmembrane</keyword>
<feature type="compositionally biased region" description="Polar residues" evidence="1">
    <location>
        <begin position="486"/>
        <end position="503"/>
    </location>
</feature>
<sequence length="649" mass="69127">MGNSADGKRVIQKKKSKSGGGKIAVIIVITLLVLLAGAYAALCAWVSGGTILPNTTLTVPGHTLDLSGMTREQAEQTISREAEGWYPASFQLTSSEYPKLDREINGDSPLFQLDASALAADAWSHGREQGFLGGGVAWLKAAFGSGCAIEAQPQPSAELEQLLSELPGELTRALDSGLTESTYEVTDTDLIIRKGVSGLSVNAADFRDLVIDSLLTGRTSIEVSPHVIPPKALDFEAIYREVYKEPADAYLDKEAGEIVPSVTGVSFGISTAQALLERTEEGKECQVPLTLTEPDITTEELEDSLFKDVLGKSSTRTAGPSNRWHNVDLACQRVNGTILLPGEVFSYNELCGPYSQAGGYLKAGAYVSGTTQDTWAGGICQLSSTIYYTTLKANLETVERTKHKYDVGYLPSGMDATVYSNSYDFKFKNNTDYPIKIETTLTKDSSGVRWCNVTIYGTNTTGIYGDPYSVKLSTIPYETYYEPSDSVPQGSQPQRDSTRTGYTGKTVEVHQRLRDADGNVISDTVIHTDTFSVRNAYYFYNPADAALWGIDPATGLRNLTPVTPSPSPSESASPSPSPSESVTPSPSPSESASPSPSPSESPAPSESPSPSPTDTPSPSPSESPSATPDGDGNTPPEGIPIAGSSVPLD</sequence>
<organism evidence="3 4">
    <name type="scientific">Pseudoflavonifractor capillosus</name>
    <dbReference type="NCBI Taxonomy" id="106588"/>
    <lineage>
        <taxon>Bacteria</taxon>
        <taxon>Bacillati</taxon>
        <taxon>Bacillota</taxon>
        <taxon>Clostridia</taxon>
        <taxon>Eubacteriales</taxon>
        <taxon>Oscillospiraceae</taxon>
        <taxon>Pseudoflavonifractor</taxon>
    </lineage>
</organism>
<dbReference type="EMBL" id="DYUC01000123">
    <property type="protein sequence ID" value="HJG87751.1"/>
    <property type="molecule type" value="Genomic_DNA"/>
</dbReference>
<dbReference type="RefSeq" id="WP_295370355.1">
    <property type="nucleotide sequence ID" value="NZ_DYUC01000123.1"/>
</dbReference>
<feature type="compositionally biased region" description="Pro residues" evidence="1">
    <location>
        <begin position="595"/>
        <end position="621"/>
    </location>
</feature>
<reference evidence="3" key="1">
    <citation type="journal article" date="2021" name="PeerJ">
        <title>Extensive microbial diversity within the chicken gut microbiome revealed by metagenomics and culture.</title>
        <authorList>
            <person name="Gilroy R."/>
            <person name="Ravi A."/>
            <person name="Getino M."/>
            <person name="Pursley I."/>
            <person name="Horton D.L."/>
            <person name="Alikhan N.F."/>
            <person name="Baker D."/>
            <person name="Gharbi K."/>
            <person name="Hall N."/>
            <person name="Watson M."/>
            <person name="Adriaenssens E.M."/>
            <person name="Foster-Nyarko E."/>
            <person name="Jarju S."/>
            <person name="Secka A."/>
            <person name="Antonio M."/>
            <person name="Oren A."/>
            <person name="Chaudhuri R.R."/>
            <person name="La Ragione R."/>
            <person name="Hildebrand F."/>
            <person name="Pallen M.J."/>
        </authorList>
    </citation>
    <scope>NUCLEOTIDE SEQUENCE</scope>
    <source>
        <strain evidence="3">CHK179-5677</strain>
    </source>
</reference>
<accession>A0A921MPL3</accession>
<feature type="region of interest" description="Disordered" evidence="1">
    <location>
        <begin position="559"/>
        <end position="649"/>
    </location>
</feature>
<gene>
    <name evidence="3" type="ORF">K8V01_12170</name>
</gene>
<dbReference type="InterPro" id="IPR007391">
    <property type="entry name" value="Vancomycin_resist_VanW"/>
</dbReference>
<evidence type="ECO:0000256" key="1">
    <source>
        <dbReference type="SAM" id="MobiDB-lite"/>
    </source>
</evidence>
<dbReference type="Pfam" id="PF04294">
    <property type="entry name" value="VanW"/>
    <property type="match status" value="1"/>
</dbReference>
<dbReference type="PANTHER" id="PTHR35788:SF1">
    <property type="entry name" value="EXPORTED PROTEIN"/>
    <property type="match status" value="1"/>
</dbReference>
<keyword evidence="2" id="KW-1133">Transmembrane helix</keyword>
<protein>
    <submittedName>
        <fullName evidence="3">VanW family protein</fullName>
    </submittedName>
</protein>
<name>A0A921MPL3_9FIRM</name>
<feature type="compositionally biased region" description="Low complexity" evidence="1">
    <location>
        <begin position="568"/>
        <end position="594"/>
    </location>
</feature>
<evidence type="ECO:0000256" key="2">
    <source>
        <dbReference type="SAM" id="Phobius"/>
    </source>
</evidence>